<name>A0A7Z1AW30_9PSEU</name>
<dbReference type="AlphaFoldDB" id="A0A7Z1AW30"/>
<dbReference type="GO" id="GO:0004519">
    <property type="term" value="F:endonuclease activity"/>
    <property type="evidence" value="ECO:0007669"/>
    <property type="project" value="InterPro"/>
</dbReference>
<evidence type="ECO:0000313" key="3">
    <source>
        <dbReference type="EMBL" id="OLF07498.1"/>
    </source>
</evidence>
<organism evidence="3 4">
    <name type="scientific">Actinophytocola xinjiangensis</name>
    <dbReference type="NCBI Taxonomy" id="485602"/>
    <lineage>
        <taxon>Bacteria</taxon>
        <taxon>Bacillati</taxon>
        <taxon>Actinomycetota</taxon>
        <taxon>Actinomycetes</taxon>
        <taxon>Pseudonocardiales</taxon>
        <taxon>Pseudonocardiaceae</taxon>
    </lineage>
</organism>
<dbReference type="InterPro" id="IPR049082">
    <property type="entry name" value="T7SS_signal"/>
</dbReference>
<feature type="domain" description="Putative T7SS secretion signal" evidence="2">
    <location>
        <begin position="5"/>
        <end position="96"/>
    </location>
</feature>
<dbReference type="Proteomes" id="UP000185696">
    <property type="component" value="Unassembled WGS sequence"/>
</dbReference>
<accession>A0A7Z1AW30</accession>
<evidence type="ECO:0000259" key="2">
    <source>
        <dbReference type="Pfam" id="PF21725"/>
    </source>
</evidence>
<dbReference type="Pfam" id="PF14436">
    <property type="entry name" value="EndoU_bacteria"/>
    <property type="match status" value="1"/>
</dbReference>
<keyword evidence="4" id="KW-1185">Reference proteome</keyword>
<dbReference type="SUPFAM" id="SSF140453">
    <property type="entry name" value="EsxAB dimer-like"/>
    <property type="match status" value="1"/>
</dbReference>
<dbReference type="RefSeq" id="WP_075135738.1">
    <property type="nucleotide sequence ID" value="NZ_MSIF01000015.1"/>
</dbReference>
<dbReference type="OrthoDB" id="5194739at2"/>
<dbReference type="InterPro" id="IPR036689">
    <property type="entry name" value="ESAT-6-like_sf"/>
</dbReference>
<sequence>MRTVKDLVPGDPAAIWQLADSYNRMARRCEDASVRLRSVDDGGWRGRAADAFRARIERQPRRMLAMADSYGQVAVALDTYACALAWAQRQAGALIASRSGAEPPTVRPALTVTQQARLTGVITGHDEPETSRGDERELAACTYRRALALVESVGNDSATAITAAAELMPPPAPEQAPAVAVEPAASAGGGPVPRTVIPPAKPWFDPSALRDDLTDWETAIRRLRKRLRWDGLDRLSPRLAQHIFDGHYRPSKNRCTGYHHREGGVDNGALRVVRVVSGPDSLGVYKAQVRGPHIPSRMTKTSMFFPDSWSRAEVLHGVRQAFFDALRSGNYDSARRRFTGTYQGVLIEGHLKHGPAVPRLCDIVTAYPRGMRKQ</sequence>
<evidence type="ECO:0000259" key="1">
    <source>
        <dbReference type="Pfam" id="PF14436"/>
    </source>
</evidence>
<gene>
    <name evidence="3" type="ORF">BLA60_26585</name>
</gene>
<dbReference type="Pfam" id="PF21725">
    <property type="entry name" value="T7SS_signal"/>
    <property type="match status" value="1"/>
</dbReference>
<protein>
    <recommendedName>
        <fullName evidence="5">EndoU nuclease-like protein</fullName>
    </recommendedName>
</protein>
<evidence type="ECO:0000313" key="4">
    <source>
        <dbReference type="Proteomes" id="UP000185696"/>
    </source>
</evidence>
<proteinExistence type="predicted"/>
<comment type="caution">
    <text evidence="3">The sequence shown here is derived from an EMBL/GenBank/DDBJ whole genome shotgun (WGS) entry which is preliminary data.</text>
</comment>
<reference evidence="3 4" key="1">
    <citation type="submission" date="2016-12" db="EMBL/GenBank/DDBJ databases">
        <title>The draft genome sequence of Actinophytocola xinjiangensis.</title>
        <authorList>
            <person name="Wang W."/>
            <person name="Yuan L."/>
        </authorList>
    </citation>
    <scope>NUCLEOTIDE SEQUENCE [LARGE SCALE GENOMIC DNA]</scope>
    <source>
        <strain evidence="3 4">CGMCC 4.4663</strain>
    </source>
</reference>
<dbReference type="EMBL" id="MSIF01000015">
    <property type="protein sequence ID" value="OLF07498.1"/>
    <property type="molecule type" value="Genomic_DNA"/>
</dbReference>
<dbReference type="InterPro" id="IPR029501">
    <property type="entry name" value="EndoU_bac"/>
</dbReference>
<evidence type="ECO:0008006" key="5">
    <source>
        <dbReference type="Google" id="ProtNLM"/>
    </source>
</evidence>
<feature type="domain" description="Bacterial EndoU nuclease" evidence="1">
    <location>
        <begin position="241"/>
        <end position="368"/>
    </location>
</feature>